<evidence type="ECO:0000313" key="11">
    <source>
        <dbReference type="EMBL" id="CDO96631.1"/>
    </source>
</evidence>
<feature type="compositionally biased region" description="Basic and acidic residues" evidence="8">
    <location>
        <begin position="1"/>
        <end position="16"/>
    </location>
</feature>
<feature type="transmembrane region" description="Helical" evidence="9">
    <location>
        <begin position="399"/>
        <end position="419"/>
    </location>
</feature>
<proteinExistence type="inferred from homology"/>
<dbReference type="GO" id="GO:0016020">
    <property type="term" value="C:membrane"/>
    <property type="evidence" value="ECO:0007669"/>
    <property type="project" value="UniProtKB-SubCell"/>
</dbReference>
<organism evidence="11 12">
    <name type="scientific">Kluyveromyces dobzhanskii CBS 2104</name>
    <dbReference type="NCBI Taxonomy" id="1427455"/>
    <lineage>
        <taxon>Eukaryota</taxon>
        <taxon>Fungi</taxon>
        <taxon>Dikarya</taxon>
        <taxon>Ascomycota</taxon>
        <taxon>Saccharomycotina</taxon>
        <taxon>Saccharomycetes</taxon>
        <taxon>Saccharomycetales</taxon>
        <taxon>Saccharomycetaceae</taxon>
        <taxon>Kluyveromyces</taxon>
    </lineage>
</organism>
<evidence type="ECO:0000256" key="4">
    <source>
        <dbReference type="ARBA" id="ARBA00022692"/>
    </source>
</evidence>
<feature type="region of interest" description="Disordered" evidence="8">
    <location>
        <begin position="1"/>
        <end position="32"/>
    </location>
</feature>
<feature type="domain" description="Major facilitator superfamily (MFS) profile" evidence="10">
    <location>
        <begin position="65"/>
        <end position="529"/>
    </location>
</feature>
<evidence type="ECO:0000256" key="7">
    <source>
        <dbReference type="RuleBase" id="RU003346"/>
    </source>
</evidence>
<evidence type="ECO:0000256" key="1">
    <source>
        <dbReference type="ARBA" id="ARBA00004141"/>
    </source>
</evidence>
<accession>A0A0A8LCH9</accession>
<dbReference type="InterPro" id="IPR050360">
    <property type="entry name" value="MFS_Sugar_Transporters"/>
</dbReference>
<feature type="transmembrane region" description="Helical" evidence="9">
    <location>
        <begin position="238"/>
        <end position="257"/>
    </location>
</feature>
<keyword evidence="3 7" id="KW-0813">Transport</keyword>
<name>A0A0A8LCH9_9SACH</name>
<evidence type="ECO:0000256" key="5">
    <source>
        <dbReference type="ARBA" id="ARBA00022989"/>
    </source>
</evidence>
<dbReference type="PROSITE" id="PS50850">
    <property type="entry name" value="MFS"/>
    <property type="match status" value="1"/>
</dbReference>
<evidence type="ECO:0000256" key="8">
    <source>
        <dbReference type="SAM" id="MobiDB-lite"/>
    </source>
</evidence>
<dbReference type="EMBL" id="CCBQ010000081">
    <property type="protein sequence ID" value="CDO96631.1"/>
    <property type="molecule type" value="Genomic_DNA"/>
</dbReference>
<dbReference type="PROSITE" id="PS00217">
    <property type="entry name" value="SUGAR_TRANSPORT_2"/>
    <property type="match status" value="1"/>
</dbReference>
<dbReference type="OrthoDB" id="508119at2759"/>
<comment type="caution">
    <text evidence="11">The sequence shown here is derived from an EMBL/GenBank/DDBJ whole genome shotgun (WGS) entry which is preliminary data.</text>
</comment>
<keyword evidence="5 9" id="KW-1133">Transmembrane helix</keyword>
<dbReference type="Pfam" id="PF00083">
    <property type="entry name" value="Sugar_tr"/>
    <property type="match status" value="1"/>
</dbReference>
<protein>
    <submittedName>
        <fullName evidence="11">WGS project CCBQ000000000 data, contig 00228</fullName>
    </submittedName>
</protein>
<evidence type="ECO:0000256" key="6">
    <source>
        <dbReference type="ARBA" id="ARBA00023136"/>
    </source>
</evidence>
<dbReference type="PANTHER" id="PTHR48022">
    <property type="entry name" value="PLASTIDIC GLUCOSE TRANSPORTER 4"/>
    <property type="match status" value="1"/>
</dbReference>
<dbReference type="InterPro" id="IPR036259">
    <property type="entry name" value="MFS_trans_sf"/>
</dbReference>
<evidence type="ECO:0000259" key="10">
    <source>
        <dbReference type="PROSITE" id="PS50850"/>
    </source>
</evidence>
<dbReference type="InterPro" id="IPR003663">
    <property type="entry name" value="Sugar/inositol_transpt"/>
</dbReference>
<feature type="transmembrane region" description="Helical" evidence="9">
    <location>
        <begin position="371"/>
        <end position="392"/>
    </location>
</feature>
<evidence type="ECO:0000313" key="12">
    <source>
        <dbReference type="Proteomes" id="UP000031516"/>
    </source>
</evidence>
<reference evidence="11 12" key="1">
    <citation type="submission" date="2014-03" db="EMBL/GenBank/DDBJ databases">
        <title>The genome of Kluyveromyces dobzhanskii.</title>
        <authorList>
            <person name="Nystedt B."/>
            <person name="Astrom S."/>
        </authorList>
    </citation>
    <scope>NUCLEOTIDE SEQUENCE [LARGE SCALE GENOMIC DNA]</scope>
    <source>
        <strain evidence="11 12">CBS 2104</strain>
    </source>
</reference>
<dbReference type="Proteomes" id="UP000031516">
    <property type="component" value="Unassembled WGS sequence"/>
</dbReference>
<dbReference type="GO" id="GO:0005351">
    <property type="term" value="F:carbohydrate:proton symporter activity"/>
    <property type="evidence" value="ECO:0007669"/>
    <property type="project" value="TreeGrafter"/>
</dbReference>
<feature type="transmembrane region" description="Helical" evidence="9">
    <location>
        <begin position="198"/>
        <end position="218"/>
    </location>
</feature>
<dbReference type="InterPro" id="IPR005829">
    <property type="entry name" value="Sugar_transporter_CS"/>
</dbReference>
<feature type="transmembrane region" description="Helical" evidence="9">
    <location>
        <begin position="506"/>
        <end position="525"/>
    </location>
</feature>
<gene>
    <name evidence="11" type="ORF">KLDO_g4833</name>
</gene>
<keyword evidence="6 9" id="KW-0472">Membrane</keyword>
<dbReference type="InterPro" id="IPR005828">
    <property type="entry name" value="MFS_sugar_transport-like"/>
</dbReference>
<dbReference type="AlphaFoldDB" id="A0A0A8LCH9"/>
<evidence type="ECO:0000256" key="9">
    <source>
        <dbReference type="SAM" id="Phobius"/>
    </source>
</evidence>
<keyword evidence="4 9" id="KW-0812">Transmembrane</keyword>
<evidence type="ECO:0000256" key="2">
    <source>
        <dbReference type="ARBA" id="ARBA00010992"/>
    </source>
</evidence>
<dbReference type="PRINTS" id="PR00171">
    <property type="entry name" value="SUGRTRNSPORT"/>
</dbReference>
<feature type="transmembrane region" description="Helical" evidence="9">
    <location>
        <begin position="329"/>
        <end position="351"/>
    </location>
</feature>
<feature type="transmembrane region" description="Helical" evidence="9">
    <location>
        <begin position="439"/>
        <end position="462"/>
    </location>
</feature>
<dbReference type="Gene3D" id="1.20.1250.20">
    <property type="entry name" value="MFS general substrate transporter like domains"/>
    <property type="match status" value="1"/>
</dbReference>
<dbReference type="PROSITE" id="PS00216">
    <property type="entry name" value="SUGAR_TRANSPORT_1"/>
    <property type="match status" value="1"/>
</dbReference>
<dbReference type="PANTHER" id="PTHR48022:SF8">
    <property type="entry name" value="MAJOR FACILITATOR SUPERFAMILY (MFS) PROFILE DOMAIN-CONTAINING PROTEIN-RELATED"/>
    <property type="match status" value="1"/>
</dbReference>
<comment type="subcellular location">
    <subcellularLocation>
        <location evidence="1">Membrane</location>
        <topology evidence="1">Multi-pass membrane protein</topology>
    </subcellularLocation>
</comment>
<comment type="similarity">
    <text evidence="2 7">Belongs to the major facilitator superfamily. Sugar transporter (TC 2.A.1.1) family.</text>
</comment>
<evidence type="ECO:0000256" key="3">
    <source>
        <dbReference type="ARBA" id="ARBA00022448"/>
    </source>
</evidence>
<dbReference type="InterPro" id="IPR020846">
    <property type="entry name" value="MFS_dom"/>
</dbReference>
<sequence length="602" mass="66971">MNNLKKQDKLEKKDVQYENDSQSVQDDDQVSQMTPQIAAEKKKFRWRVVDNDSPPEVYNWTLYMSILVFGILGAARGYDEGNVSGSVAQVSFQNQFGLADKTKSASYLANLKSNITSMVQLGSIGGTLIAMYTVEKFGRIKALQGVCVLWIAGAIIQITSKNVGQLYAGRLIEGLAIGQTTTIGPVYLSEVSVKQIRGLTGCLFAGAVYFGIMLAYFANYGTALHVSNTSRLQWVVPTSMKIVLAGLIFVGSFIWCIESPRWLMKMGKDDKAIKNLAKLRNLSETHPFIAGEVADIRHQIIQEKETMSGTGYLDMVKEIIFVKSVRYRFFVIACLVQILGQWSGANAITIYAPELLSLVGVKGVDKLKMTAVLGVVKFVSAYISAFFFIDFLGRKKAAYIGISIQLLTLLYFALFLTIVPQATESDAILTKSQFHASQAAIAALYLSGTGWTMGFNSIQYLLSAEVFPIRIRSFAQSCIMLLHFSNQFGNSKAVPKMLLSMNNFGAFYFFVGVLFISLLWVHFFVPEVTGRSLESMEELFSLPWYMIGTRGPEMCPDNSEVTKLTYRKSSVEYQGRPFTDLEAKPMDERIEFATDSKSIEDS</sequence>
<keyword evidence="12" id="KW-1185">Reference proteome</keyword>
<dbReference type="SUPFAM" id="SSF103473">
    <property type="entry name" value="MFS general substrate transporter"/>
    <property type="match status" value="1"/>
</dbReference>
<dbReference type="FunFam" id="1.20.1250.20:FF:000313">
    <property type="entry name" value="MFS quinate transporter"/>
    <property type="match status" value="1"/>
</dbReference>
<dbReference type="NCBIfam" id="TIGR00879">
    <property type="entry name" value="SP"/>
    <property type="match status" value="1"/>
</dbReference>